<feature type="domain" description="SpaA-like prealbumin fold" evidence="5">
    <location>
        <begin position="62"/>
        <end position="119"/>
    </location>
</feature>
<dbReference type="RefSeq" id="WP_249290044.1">
    <property type="nucleotide sequence ID" value="NZ_JACRSQ010000029.1"/>
</dbReference>
<dbReference type="Gene3D" id="2.60.40.3050">
    <property type="match status" value="1"/>
</dbReference>
<dbReference type="CDD" id="cd00222">
    <property type="entry name" value="CollagenBindB"/>
    <property type="match status" value="2"/>
</dbReference>
<evidence type="ECO:0000256" key="2">
    <source>
        <dbReference type="SAM" id="Phobius"/>
    </source>
</evidence>
<dbReference type="SUPFAM" id="SSF49478">
    <property type="entry name" value="Cna protein B-type domain"/>
    <property type="match status" value="2"/>
</dbReference>
<dbReference type="InterPro" id="IPR008454">
    <property type="entry name" value="Collagen-bd_Cna-like_B-typ_dom"/>
</dbReference>
<evidence type="ECO:0000259" key="6">
    <source>
        <dbReference type="Pfam" id="PF24547"/>
    </source>
</evidence>
<feature type="domain" description="Streptococcal pilin isopeptide linkage" evidence="4">
    <location>
        <begin position="668"/>
        <end position="783"/>
    </location>
</feature>
<dbReference type="EMBL" id="JACRSQ010000029">
    <property type="protein sequence ID" value="MBC8544716.1"/>
    <property type="molecule type" value="Genomic_DNA"/>
</dbReference>
<dbReference type="InterPro" id="IPR022464">
    <property type="entry name" value="Strep_pil_isopept_link"/>
</dbReference>
<evidence type="ECO:0000259" key="3">
    <source>
        <dbReference type="Pfam" id="PF05738"/>
    </source>
</evidence>
<evidence type="ECO:0000313" key="7">
    <source>
        <dbReference type="EMBL" id="MBC8544716.1"/>
    </source>
</evidence>
<dbReference type="Pfam" id="PF17802">
    <property type="entry name" value="SpaA"/>
    <property type="match status" value="1"/>
</dbReference>
<evidence type="ECO:0000256" key="1">
    <source>
        <dbReference type="SAM" id="MobiDB-lite"/>
    </source>
</evidence>
<dbReference type="InterPro" id="IPR041033">
    <property type="entry name" value="SpaA_PFL_dom_1"/>
</dbReference>
<name>A0A926I334_9FIRM</name>
<dbReference type="InterPro" id="IPR055382">
    <property type="entry name" value="DUF7601"/>
</dbReference>
<dbReference type="InterPro" id="IPR038174">
    <property type="entry name" value="Strep_pil_link_sf"/>
</dbReference>
<dbReference type="InterPro" id="IPR013783">
    <property type="entry name" value="Ig-like_fold"/>
</dbReference>
<dbReference type="Gene3D" id="2.60.40.10">
    <property type="entry name" value="Immunoglobulins"/>
    <property type="match status" value="1"/>
</dbReference>
<evidence type="ECO:0000313" key="8">
    <source>
        <dbReference type="Proteomes" id="UP000657006"/>
    </source>
</evidence>
<keyword evidence="2" id="KW-0472">Membrane</keyword>
<evidence type="ECO:0000259" key="5">
    <source>
        <dbReference type="Pfam" id="PF17802"/>
    </source>
</evidence>
<keyword evidence="2" id="KW-1133">Transmembrane helix</keyword>
<feature type="domain" description="DUF7601" evidence="6">
    <location>
        <begin position="363"/>
        <end position="464"/>
    </location>
</feature>
<dbReference type="Pfam" id="PF12892">
    <property type="entry name" value="FctA"/>
    <property type="match status" value="1"/>
</dbReference>
<dbReference type="NCBIfam" id="TIGR03786">
    <property type="entry name" value="strep_pil_rpt"/>
    <property type="match status" value="1"/>
</dbReference>
<evidence type="ECO:0000259" key="4">
    <source>
        <dbReference type="Pfam" id="PF12892"/>
    </source>
</evidence>
<sequence>MRTAAVRTVSVLLAAVFVLSSLISGTLGWQSLNQQAKNEAQSDNAEYAHVELLKLEKLPDGTKTQNPIPGAAFFLFTEGGEQLGGRYVTDGDGKISVRLEPGEYYFEEIFPSTGFSFDKGADGTAISRYPLTVTGEETEPVTVTAYNVRLQGALSVQKLVQNADGSPLSEAQKQQAFVFDVTVSDGGTYTYSIDNGEPQLLTSGGTLTLRHGQTAVFESLPVGVTYSVTEQPVAGYAVSGTGHRGSITQAGSTARFTNLYAPGQTETGSLTVSKEVKGEGADLQMEYAFTAVIGGQREAFILKHGESKTFPDLPVGTAYTVTEADYSAEGYAATVREYTGQITGSETILLPFVNVYEPAAEPGNLTVRKEIVGDNADPDKEFTFQVTVSDDGIYEYTVDGGETQQLVSGGTIVLKGGQTAVLEDLPGGVTYTVGEIDAAGYLAAVEEITGTLVGGENALALFQNRVPDEPQEAATIRITKEVAGEYPEADRDKGFCITLLVDGEETAFSLKPGETKEFEVPAGAQYEVREEDYYADGYSQSITNGTGTARSGRTVEVTVTNTYGKDRLEAEIEGEKTWELGGYDESVLPEAITVRLLCHGLLVEEELVTPDDNGEWHYHFTVPKYEADGDEIAYTVEEAPLDTFIPAYEGYNIQNTYLPPIWVDPPVIQKKVEGEKAPETQFSFLLKGENKAPMPEGSEGNTKIITLTGRGEAELGRFPFEKAGVYTYRVSELDGGEEGWSYDASVYTLTVTVTEQKGKLTATQSLEKNGQRARELVFINRYEEEEPQNTVEIGGTKTWKHGDNPEEKWPRSVIVEIYADGELAAQRKVTAKDSWKYAVELPRYAADGHEIVYTVDEAAVPGYDKAIHGYDLVNTYRASKPVEPDDSSKPVESDNSSTPVAPDGPSTPDNSSKPDNPGGPQTGDGSQTELYFALMVLSLTALLVTVRLRQRGTYRRNHRRR</sequence>
<feature type="domain" description="DUF7601" evidence="6">
    <location>
        <begin position="500"/>
        <end position="563"/>
    </location>
</feature>
<dbReference type="AlphaFoldDB" id="A0A926I334"/>
<dbReference type="Pfam" id="PF24547">
    <property type="entry name" value="DUF7601"/>
    <property type="match status" value="4"/>
</dbReference>
<keyword evidence="8" id="KW-1185">Reference proteome</keyword>
<dbReference type="Proteomes" id="UP000657006">
    <property type="component" value="Unassembled WGS sequence"/>
</dbReference>
<proteinExistence type="predicted"/>
<accession>A0A926I334</accession>
<feature type="transmembrane region" description="Helical" evidence="2">
    <location>
        <begin position="930"/>
        <end position="948"/>
    </location>
</feature>
<feature type="region of interest" description="Disordered" evidence="1">
    <location>
        <begin position="879"/>
        <end position="926"/>
    </location>
</feature>
<feature type="domain" description="CNA-B" evidence="3">
    <location>
        <begin position="572"/>
        <end position="656"/>
    </location>
</feature>
<dbReference type="Gene3D" id="2.60.40.1140">
    <property type="entry name" value="Collagen-binding surface protein Cna, B-type domain"/>
    <property type="match status" value="6"/>
</dbReference>
<reference evidence="7" key="1">
    <citation type="submission" date="2020-08" db="EMBL/GenBank/DDBJ databases">
        <title>Genome public.</title>
        <authorList>
            <person name="Liu C."/>
            <person name="Sun Q."/>
        </authorList>
    </citation>
    <scope>NUCLEOTIDE SEQUENCE</scope>
    <source>
        <strain evidence="7">NSJ-32</strain>
    </source>
</reference>
<organism evidence="7 8">
    <name type="scientific">Bianquea renquensis</name>
    <dbReference type="NCBI Taxonomy" id="2763661"/>
    <lineage>
        <taxon>Bacteria</taxon>
        <taxon>Bacillati</taxon>
        <taxon>Bacillota</taxon>
        <taxon>Clostridia</taxon>
        <taxon>Eubacteriales</taxon>
        <taxon>Bianqueaceae</taxon>
        <taxon>Bianquea</taxon>
    </lineage>
</organism>
<comment type="caution">
    <text evidence="7">The sequence shown here is derived from an EMBL/GenBank/DDBJ whole genome shotgun (WGS) entry which is preliminary data.</text>
</comment>
<gene>
    <name evidence="7" type="ORF">H8730_14300</name>
</gene>
<feature type="domain" description="CNA-B" evidence="3">
    <location>
        <begin position="794"/>
        <end position="875"/>
    </location>
</feature>
<protein>
    <submittedName>
        <fullName evidence="7">Cna B-type domain-containing protein</fullName>
    </submittedName>
</protein>
<feature type="domain" description="DUF7601" evidence="6">
    <location>
        <begin position="298"/>
        <end position="355"/>
    </location>
</feature>
<dbReference type="Pfam" id="PF05738">
    <property type="entry name" value="Cna_B"/>
    <property type="match status" value="2"/>
</dbReference>
<keyword evidence="2" id="KW-0812">Transmembrane</keyword>
<feature type="compositionally biased region" description="Basic and acidic residues" evidence="1">
    <location>
        <begin position="880"/>
        <end position="892"/>
    </location>
</feature>
<feature type="domain" description="DUF7601" evidence="6">
    <location>
        <begin position="152"/>
        <end position="258"/>
    </location>
</feature>